<feature type="compositionally biased region" description="Polar residues" evidence="1">
    <location>
        <begin position="228"/>
        <end position="264"/>
    </location>
</feature>
<proteinExistence type="predicted"/>
<dbReference type="AlphaFoldDB" id="Q6BGN1"/>
<keyword evidence="3" id="KW-1185">Reference proteome</keyword>
<name>Q6BGN1_DEBHA</name>
<feature type="compositionally biased region" description="Pro residues" evidence="1">
    <location>
        <begin position="40"/>
        <end position="54"/>
    </location>
</feature>
<evidence type="ECO:0000313" key="3">
    <source>
        <dbReference type="Proteomes" id="UP000000599"/>
    </source>
</evidence>
<feature type="compositionally biased region" description="Low complexity" evidence="1">
    <location>
        <begin position="55"/>
        <end position="71"/>
    </location>
</feature>
<dbReference type="Proteomes" id="UP000000599">
    <property type="component" value="Chromosome G"/>
</dbReference>
<feature type="region of interest" description="Disordered" evidence="1">
    <location>
        <begin position="136"/>
        <end position="284"/>
    </location>
</feature>
<organism evidence="2 3">
    <name type="scientific">Debaryomyces hansenii (strain ATCC 36239 / CBS 767 / BCRC 21394 / JCM 1990 / NBRC 0083 / IGC 2968)</name>
    <name type="common">Yeast</name>
    <name type="synonym">Torulaspora hansenii</name>
    <dbReference type="NCBI Taxonomy" id="284592"/>
    <lineage>
        <taxon>Eukaryota</taxon>
        <taxon>Fungi</taxon>
        <taxon>Dikarya</taxon>
        <taxon>Ascomycota</taxon>
        <taxon>Saccharomycotina</taxon>
        <taxon>Pichiomycetes</taxon>
        <taxon>Debaryomycetaceae</taxon>
        <taxon>Debaryomyces</taxon>
    </lineage>
</organism>
<reference evidence="2 3" key="1">
    <citation type="journal article" date="2004" name="Nature">
        <title>Genome evolution in yeasts.</title>
        <authorList>
            <consortium name="Genolevures"/>
            <person name="Dujon B."/>
            <person name="Sherman D."/>
            <person name="Fischer G."/>
            <person name="Durrens P."/>
            <person name="Casaregola S."/>
            <person name="Lafontaine I."/>
            <person name="de Montigny J."/>
            <person name="Marck C."/>
            <person name="Neuveglise C."/>
            <person name="Talla E."/>
            <person name="Goffard N."/>
            <person name="Frangeul L."/>
            <person name="Aigle M."/>
            <person name="Anthouard V."/>
            <person name="Babour A."/>
            <person name="Barbe V."/>
            <person name="Barnay S."/>
            <person name="Blanchin S."/>
            <person name="Beckerich J.M."/>
            <person name="Beyne E."/>
            <person name="Bleykasten C."/>
            <person name="Boisrame A."/>
            <person name="Boyer J."/>
            <person name="Cattolico L."/>
            <person name="Confanioleri F."/>
            <person name="de Daruvar A."/>
            <person name="Despons L."/>
            <person name="Fabre E."/>
            <person name="Fairhead C."/>
            <person name="Ferry-Dumazet H."/>
            <person name="Groppi A."/>
            <person name="Hantraye F."/>
            <person name="Hennequin C."/>
            <person name="Jauniaux N."/>
            <person name="Joyet P."/>
            <person name="Kachouri R."/>
            <person name="Kerrest A."/>
            <person name="Koszul R."/>
            <person name="Lemaire M."/>
            <person name="Lesur I."/>
            <person name="Ma L."/>
            <person name="Muller H."/>
            <person name="Nicaud J.M."/>
            <person name="Nikolski M."/>
            <person name="Oztas S."/>
            <person name="Ozier-Kalogeropoulos O."/>
            <person name="Pellenz S."/>
            <person name="Potier S."/>
            <person name="Richard G.F."/>
            <person name="Straub M.L."/>
            <person name="Suleau A."/>
            <person name="Swennene D."/>
            <person name="Tekaia F."/>
            <person name="Wesolowski-Louvel M."/>
            <person name="Westhof E."/>
            <person name="Wirth B."/>
            <person name="Zeniou-Meyer M."/>
            <person name="Zivanovic I."/>
            <person name="Bolotin-Fukuhara M."/>
            <person name="Thierry A."/>
            <person name="Bouchier C."/>
            <person name="Caudron B."/>
            <person name="Scarpelli C."/>
            <person name="Gaillardin C."/>
            <person name="Weissenbach J."/>
            <person name="Wincker P."/>
            <person name="Souciet J.L."/>
        </authorList>
    </citation>
    <scope>NUCLEOTIDE SEQUENCE [LARGE SCALE GENOMIC DNA]</scope>
    <source>
        <strain evidence="3">ATCC 36239 / CBS 767 / BCRC 21394 / JCM 1990 / NBRC 0083 / IGC 2968</strain>
    </source>
</reference>
<accession>Q6BGN1</accession>
<dbReference type="KEGG" id="dha:DEHA2G25102g"/>
<feature type="compositionally biased region" description="Basic and acidic residues" evidence="1">
    <location>
        <begin position="149"/>
        <end position="158"/>
    </location>
</feature>
<evidence type="ECO:0000313" key="2">
    <source>
        <dbReference type="EMBL" id="CAG91159.2"/>
    </source>
</evidence>
<feature type="compositionally biased region" description="Basic residues" evidence="1">
    <location>
        <begin position="193"/>
        <end position="202"/>
    </location>
</feature>
<evidence type="ECO:0000256" key="1">
    <source>
        <dbReference type="SAM" id="MobiDB-lite"/>
    </source>
</evidence>
<feature type="region of interest" description="Disordered" evidence="1">
    <location>
        <begin position="1"/>
        <end position="84"/>
    </location>
</feature>
<dbReference type="GeneID" id="2904372"/>
<gene>
    <name evidence="2" type="ordered locus">DEHA2G25102g</name>
</gene>
<sequence length="284" mass="32063">MLMEIPRIDYNRAVTSPGPTPVPTLEPSAAPSPVLSRSPSPVPVPPAVSEPPAPSRSVPVSAPDAPPVSVSWNDSSLSPNHASSPYVHQLPGYLPPFSPPYHAPVAPYHAPASSGFALPPQDTYLGAPLYDAHVSREVLSGARKRHSRDKRERKERKMERKRKEKERIRKREEDIRKREEKIRKREEKEKIRKREKREKRERKRAEEKREKERAALMPKRRMPMRPVNKSTRQAIGSPNAESECRGSSPQASCVQKQPPCSRSLVSPRPSGFQRRHEHPGPCPS</sequence>
<feature type="compositionally biased region" description="Basic and acidic residues" evidence="1">
    <location>
        <begin position="165"/>
        <end position="192"/>
    </location>
</feature>
<dbReference type="VEuPathDB" id="FungiDB:DEHA2G25102g"/>
<dbReference type="RefSeq" id="XP_462640.2">
    <property type="nucleotide sequence ID" value="XM_462640.1"/>
</dbReference>
<feature type="compositionally biased region" description="Basic and acidic residues" evidence="1">
    <location>
        <begin position="203"/>
        <end position="214"/>
    </location>
</feature>
<dbReference type="EMBL" id="CR382139">
    <property type="protein sequence ID" value="CAG91159.2"/>
    <property type="molecule type" value="Genomic_DNA"/>
</dbReference>
<dbReference type="InParanoid" id="Q6BGN1"/>
<protein>
    <submittedName>
        <fullName evidence="2">DEHA2G25102p</fullName>
    </submittedName>
</protein>
<feature type="compositionally biased region" description="Low complexity" evidence="1">
    <location>
        <begin position="27"/>
        <end position="39"/>
    </location>
</feature>
<dbReference type="HOGENOM" id="CLU_980126_0_0_1"/>
<feature type="compositionally biased region" description="Basic and acidic residues" evidence="1">
    <location>
        <begin position="1"/>
        <end position="10"/>
    </location>
</feature>
<feature type="compositionally biased region" description="Polar residues" evidence="1">
    <location>
        <begin position="72"/>
        <end position="83"/>
    </location>
</feature>